<reference evidence="1" key="1">
    <citation type="submission" date="2023-10" db="EMBL/GenBank/DDBJ databases">
        <authorList>
            <person name="Noh H."/>
        </authorList>
    </citation>
    <scope>NUCLEOTIDE SEQUENCE</scope>
    <source>
        <strain evidence="1">DUCC4014</strain>
    </source>
</reference>
<accession>A0AAF0YDT9</accession>
<dbReference type="RefSeq" id="XP_062629033.1">
    <property type="nucleotide sequence ID" value="XM_062773049.1"/>
</dbReference>
<evidence type="ECO:0000313" key="1">
    <source>
        <dbReference type="EMBL" id="WOO83001.1"/>
    </source>
</evidence>
<organism evidence="1 2">
    <name type="scientific">Vanrija pseudolonga</name>
    <dbReference type="NCBI Taxonomy" id="143232"/>
    <lineage>
        <taxon>Eukaryota</taxon>
        <taxon>Fungi</taxon>
        <taxon>Dikarya</taxon>
        <taxon>Basidiomycota</taxon>
        <taxon>Agaricomycotina</taxon>
        <taxon>Tremellomycetes</taxon>
        <taxon>Trichosporonales</taxon>
        <taxon>Trichosporonaceae</taxon>
        <taxon>Vanrija</taxon>
    </lineage>
</organism>
<dbReference type="GeneID" id="87809701"/>
<sequence>MIDHTAHPTIIDAIIAHSSARTWRGVSKGYTDRVTRPLLRHAELEAWPADGADDGEPTFHLIVADTRCGRPANREFRLPFAPQYVEVLSVDFPSFLRSFKLPDAIAAQFTALRTLKRTGRSASRPDAVWPGVTTYVDYFDAANSDAGANSILLPPGVERYVLHLRWDRENEAANRSSMDITNTASIQHAVLVVWPSMKPRVATPVGDRRPPACLLTALRLGADVLARGGSFTVVGAERIHPDQLGVAVPAGYSMQFGLRECADAVATVVLSLVPGSDAADFDASRLRLCTYFDWRTEISSSTDGRESKGGGHRNQPEWWRAGKRINRHVDLDLYYKESYSPEFPENIEYLDRYI</sequence>
<gene>
    <name evidence="1" type="ORF">LOC62_04G006479</name>
</gene>
<dbReference type="AlphaFoldDB" id="A0AAF0YDT9"/>
<evidence type="ECO:0000313" key="2">
    <source>
        <dbReference type="Proteomes" id="UP000827549"/>
    </source>
</evidence>
<keyword evidence="2" id="KW-1185">Reference proteome</keyword>
<name>A0AAF0YDT9_9TREE</name>
<proteinExistence type="predicted"/>
<protein>
    <submittedName>
        <fullName evidence="1">Uncharacterized protein</fullName>
    </submittedName>
</protein>
<dbReference type="EMBL" id="CP086717">
    <property type="protein sequence ID" value="WOO83001.1"/>
    <property type="molecule type" value="Genomic_DNA"/>
</dbReference>
<dbReference type="Proteomes" id="UP000827549">
    <property type="component" value="Chromosome 4"/>
</dbReference>